<dbReference type="Proteomes" id="UP000092462">
    <property type="component" value="Unassembled WGS sequence"/>
</dbReference>
<evidence type="ECO:0000256" key="4">
    <source>
        <dbReference type="ARBA" id="ARBA00011881"/>
    </source>
</evidence>
<evidence type="ECO:0000256" key="2">
    <source>
        <dbReference type="ARBA" id="ARBA00002704"/>
    </source>
</evidence>
<sequence length="117" mass="13304">MSKKPPISVHILDTSRGCPAAEVPIMLYKEENGKWQTVGGGQTNSDGRCDQFLTREEFSAGTFKIHYAVNEYFMKNLGFSFYPYIEVVFKIENASDDQNYHIPLLLSPYGYSTYRGS</sequence>
<reference evidence="9" key="1">
    <citation type="submission" date="2022-08" db="UniProtKB">
        <authorList>
            <consortium name="EnsemblMetazoa"/>
        </authorList>
    </citation>
    <scope>IDENTIFICATION</scope>
    <source>
        <strain evidence="9">Israel</strain>
    </source>
</reference>
<dbReference type="GO" id="GO:0006144">
    <property type="term" value="P:purine nucleobase metabolic process"/>
    <property type="evidence" value="ECO:0007669"/>
    <property type="project" value="UniProtKB-KW"/>
</dbReference>
<comment type="function">
    <text evidence="2">Catalyzes the hydrolysis of 5-hydroxyisourate (HIU) to 2-oxo-4-hydroxy-4-carboxy-5-ureidoimidazoline (OHCU).</text>
</comment>
<evidence type="ECO:0000256" key="3">
    <source>
        <dbReference type="ARBA" id="ARBA00009850"/>
    </source>
</evidence>
<proteinExistence type="inferred from homology"/>
<dbReference type="InterPro" id="IPR014306">
    <property type="entry name" value="Hydroxyisourate_hydrolase"/>
</dbReference>
<dbReference type="PANTHER" id="PTHR10395">
    <property type="entry name" value="URICASE AND TRANSTHYRETIN-RELATED"/>
    <property type="match status" value="1"/>
</dbReference>
<dbReference type="InterPro" id="IPR023416">
    <property type="entry name" value="Transthyretin/HIU_hydrolase_d"/>
</dbReference>
<keyword evidence="5 7" id="KW-0659">Purine metabolism</keyword>
<dbReference type="Gene3D" id="2.60.40.180">
    <property type="entry name" value="Transthyretin/hydroxyisourate hydrolase domain"/>
    <property type="match status" value="1"/>
</dbReference>
<evidence type="ECO:0000259" key="8">
    <source>
        <dbReference type="SMART" id="SM00095"/>
    </source>
</evidence>
<dbReference type="GO" id="GO:0033971">
    <property type="term" value="F:hydroxyisourate hydrolase activity"/>
    <property type="evidence" value="ECO:0007669"/>
    <property type="project" value="UniProtKB-EC"/>
</dbReference>
<dbReference type="AlphaFoldDB" id="A0A1B0D055"/>
<dbReference type="InterPro" id="IPR023419">
    <property type="entry name" value="Transthyretin_CS"/>
</dbReference>
<accession>A0A1B0D055</accession>
<dbReference type="NCBIfam" id="TIGR02962">
    <property type="entry name" value="hdxy_isourate"/>
    <property type="match status" value="1"/>
</dbReference>
<dbReference type="PRINTS" id="PR00189">
    <property type="entry name" value="TRNSTHYRETIN"/>
</dbReference>
<evidence type="ECO:0000256" key="7">
    <source>
        <dbReference type="RuleBase" id="RU361270"/>
    </source>
</evidence>
<dbReference type="CDD" id="cd05822">
    <property type="entry name" value="TLP_HIUase"/>
    <property type="match status" value="1"/>
</dbReference>
<organism evidence="9 10">
    <name type="scientific">Phlebotomus papatasi</name>
    <name type="common">Sandfly</name>
    <dbReference type="NCBI Taxonomy" id="29031"/>
    <lineage>
        <taxon>Eukaryota</taxon>
        <taxon>Metazoa</taxon>
        <taxon>Ecdysozoa</taxon>
        <taxon>Arthropoda</taxon>
        <taxon>Hexapoda</taxon>
        <taxon>Insecta</taxon>
        <taxon>Pterygota</taxon>
        <taxon>Neoptera</taxon>
        <taxon>Endopterygota</taxon>
        <taxon>Diptera</taxon>
        <taxon>Nematocera</taxon>
        <taxon>Psychodoidea</taxon>
        <taxon>Psychodidae</taxon>
        <taxon>Phlebotomus</taxon>
        <taxon>Phlebotomus</taxon>
    </lineage>
</organism>
<name>A0A1B0D055_PHLPP</name>
<evidence type="ECO:0000313" key="10">
    <source>
        <dbReference type="Proteomes" id="UP000092462"/>
    </source>
</evidence>
<dbReference type="EnsemblMetazoa" id="PPAI000727-RA">
    <property type="protein sequence ID" value="PPAI000727-PA"/>
    <property type="gene ID" value="PPAI000727"/>
</dbReference>
<dbReference type="SMART" id="SM00095">
    <property type="entry name" value="TR_THY"/>
    <property type="match status" value="1"/>
</dbReference>
<dbReference type="Pfam" id="PF00576">
    <property type="entry name" value="Transthyretin"/>
    <property type="match status" value="1"/>
</dbReference>
<dbReference type="PROSITE" id="PS00769">
    <property type="entry name" value="TRANSTHYRETIN_2"/>
    <property type="match status" value="1"/>
</dbReference>
<evidence type="ECO:0000313" key="9">
    <source>
        <dbReference type="EnsemblMetazoa" id="PPAI000727-PA"/>
    </source>
</evidence>
<comment type="subunit">
    <text evidence="4 7">Homotetramer.</text>
</comment>
<dbReference type="EC" id="3.5.2.17" evidence="7"/>
<dbReference type="PANTHER" id="PTHR10395:SF7">
    <property type="entry name" value="5-HYDROXYISOURATE HYDROLASE"/>
    <property type="match status" value="1"/>
</dbReference>
<keyword evidence="6 7" id="KW-0378">Hydrolase</keyword>
<dbReference type="VEuPathDB" id="VectorBase:PPAPM1_011181"/>
<comment type="catalytic activity">
    <reaction evidence="1 7">
        <text>5-hydroxyisourate + H2O = 5-hydroxy-2-oxo-4-ureido-2,5-dihydro-1H-imidazole-5-carboxylate + H(+)</text>
        <dbReference type="Rhea" id="RHEA:23736"/>
        <dbReference type="ChEBI" id="CHEBI:15377"/>
        <dbReference type="ChEBI" id="CHEBI:15378"/>
        <dbReference type="ChEBI" id="CHEBI:18072"/>
        <dbReference type="ChEBI" id="CHEBI:58639"/>
        <dbReference type="EC" id="3.5.2.17"/>
    </reaction>
</comment>
<comment type="similarity">
    <text evidence="3 7">Belongs to the transthyretin family. 5-hydroxyisourate hydrolase subfamily.</text>
</comment>
<feature type="domain" description="Transthyretin/hydroxyisourate hydrolase" evidence="8">
    <location>
        <begin position="2"/>
        <end position="116"/>
    </location>
</feature>
<dbReference type="InterPro" id="IPR000895">
    <property type="entry name" value="Transthyretin/HIU_hydrolase"/>
</dbReference>
<keyword evidence="10" id="KW-1185">Reference proteome</keyword>
<dbReference type="InterPro" id="IPR023418">
    <property type="entry name" value="Thyroxine_BS"/>
</dbReference>
<dbReference type="PROSITE" id="PS00768">
    <property type="entry name" value="TRANSTHYRETIN_1"/>
    <property type="match status" value="1"/>
</dbReference>
<evidence type="ECO:0000256" key="1">
    <source>
        <dbReference type="ARBA" id="ARBA00001043"/>
    </source>
</evidence>
<dbReference type="VEuPathDB" id="VectorBase:PPAI000727"/>
<evidence type="ECO:0000256" key="6">
    <source>
        <dbReference type="ARBA" id="ARBA00022801"/>
    </source>
</evidence>
<dbReference type="SUPFAM" id="SSF49472">
    <property type="entry name" value="Transthyretin (synonym: prealbumin)"/>
    <property type="match status" value="1"/>
</dbReference>
<evidence type="ECO:0000256" key="5">
    <source>
        <dbReference type="ARBA" id="ARBA00022631"/>
    </source>
</evidence>
<dbReference type="EMBL" id="AJVK01021229">
    <property type="status" value="NOT_ANNOTATED_CDS"/>
    <property type="molecule type" value="Genomic_DNA"/>
</dbReference>
<protein>
    <recommendedName>
        <fullName evidence="7">5-hydroxyisourate hydrolase</fullName>
        <shortName evidence="7">HIU hydrolase</shortName>
        <shortName evidence="7">HIUHase</shortName>
        <ecNumber evidence="7">3.5.2.17</ecNumber>
    </recommendedName>
</protein>
<dbReference type="InterPro" id="IPR036817">
    <property type="entry name" value="Transthyretin/HIU_hydrolase_sf"/>
</dbReference>